<evidence type="ECO:0000313" key="1">
    <source>
        <dbReference type="EMBL" id="EPX57629.1"/>
    </source>
</evidence>
<evidence type="ECO:0000313" key="2">
    <source>
        <dbReference type="Proteomes" id="UP000011682"/>
    </source>
</evidence>
<dbReference type="Proteomes" id="UP000011682">
    <property type="component" value="Unassembled WGS sequence"/>
</dbReference>
<comment type="caution">
    <text evidence="1">The sequence shown here is derived from an EMBL/GenBank/DDBJ whole genome shotgun (WGS) entry which is preliminary data.</text>
</comment>
<organism evidence="1 2">
    <name type="scientific">Cystobacter fuscus (strain ATCC 25194 / DSM 2262 / NBRC 100088 / M29)</name>
    <dbReference type="NCBI Taxonomy" id="1242864"/>
    <lineage>
        <taxon>Bacteria</taxon>
        <taxon>Pseudomonadati</taxon>
        <taxon>Myxococcota</taxon>
        <taxon>Myxococcia</taxon>
        <taxon>Myxococcales</taxon>
        <taxon>Cystobacterineae</taxon>
        <taxon>Archangiaceae</taxon>
        <taxon>Cystobacter</taxon>
    </lineage>
</organism>
<proteinExistence type="predicted"/>
<name>S9Q8J4_CYSF2</name>
<dbReference type="EMBL" id="ANAH02000034">
    <property type="protein sequence ID" value="EPX57629.1"/>
    <property type="molecule type" value="Genomic_DNA"/>
</dbReference>
<sequence>MEGGLKWLISRGWGEGVGLVTGDNGRQVMLVVTTPVRRGGVRARPHGTPRRFLEEGVAGKWKDAAALADGSLNIGTRRRDSNPPPEASG</sequence>
<dbReference type="AlphaFoldDB" id="S9Q8J4"/>
<protein>
    <submittedName>
        <fullName evidence="1">Uncharacterized protein</fullName>
    </submittedName>
</protein>
<gene>
    <name evidence="1" type="ORF">D187_004869</name>
</gene>
<keyword evidence="2" id="KW-1185">Reference proteome</keyword>
<accession>S9Q8J4</accession>
<reference evidence="1" key="1">
    <citation type="submission" date="2013-05" db="EMBL/GenBank/DDBJ databases">
        <title>Genome assembly of Cystobacter fuscus DSM 2262.</title>
        <authorList>
            <person name="Sharma G."/>
            <person name="Khatri I."/>
            <person name="Kaur C."/>
            <person name="Mayilraj S."/>
            <person name="Subramanian S."/>
        </authorList>
    </citation>
    <scope>NUCLEOTIDE SEQUENCE [LARGE SCALE GENOMIC DNA]</scope>
    <source>
        <strain evidence="1">DSM 2262</strain>
    </source>
</reference>